<feature type="non-terminal residue" evidence="2">
    <location>
        <position position="82"/>
    </location>
</feature>
<gene>
    <name evidence="2" type="ORF">KYX88_16440</name>
</gene>
<dbReference type="SUPFAM" id="SSF46785">
    <property type="entry name" value="Winged helix' DNA-binding domain"/>
    <property type="match status" value="1"/>
</dbReference>
<comment type="caution">
    <text evidence="2">The sequence shown here is derived from an EMBL/GenBank/DDBJ whole genome shotgun (WGS) entry which is preliminary data.</text>
</comment>
<dbReference type="InterPro" id="IPR036390">
    <property type="entry name" value="WH_DNA-bd_sf"/>
</dbReference>
<name>A0A9X1GG01_ENTFC</name>
<sequence length="82" mass="9474">TTKDKVLHLLKETPDFLSGEKLAQQLEVSRTSIWKAIKELEKAGYRFEHGPTGYRYLPSDVLDAKEIQQELRSFIPDLKVKT</sequence>
<dbReference type="Pfam" id="PF08279">
    <property type="entry name" value="HTH_11"/>
    <property type="match status" value="1"/>
</dbReference>
<organism evidence="2 3">
    <name type="scientific">Enterococcus faecium</name>
    <name type="common">Streptococcus faecium</name>
    <dbReference type="NCBI Taxonomy" id="1352"/>
    <lineage>
        <taxon>Bacteria</taxon>
        <taxon>Bacillati</taxon>
        <taxon>Bacillota</taxon>
        <taxon>Bacilli</taxon>
        <taxon>Lactobacillales</taxon>
        <taxon>Enterococcaceae</taxon>
        <taxon>Enterococcus</taxon>
    </lineage>
</organism>
<feature type="non-terminal residue" evidence="2">
    <location>
        <position position="1"/>
    </location>
</feature>
<dbReference type="InterPro" id="IPR036388">
    <property type="entry name" value="WH-like_DNA-bd_sf"/>
</dbReference>
<dbReference type="AlphaFoldDB" id="A0A9X1GG01"/>
<dbReference type="RefSeq" id="WP_220716015.1">
    <property type="nucleotide sequence ID" value="NZ_JAIFOC010000627.1"/>
</dbReference>
<dbReference type="EMBL" id="JAIFOC010000627">
    <property type="protein sequence ID" value="MBX4224260.1"/>
    <property type="molecule type" value="Genomic_DNA"/>
</dbReference>
<dbReference type="InterPro" id="IPR013196">
    <property type="entry name" value="HTH_11"/>
</dbReference>
<dbReference type="Proteomes" id="UP001139644">
    <property type="component" value="Unassembled WGS sequence"/>
</dbReference>
<feature type="domain" description="Helix-turn-helix type 11" evidence="1">
    <location>
        <begin position="4"/>
        <end position="55"/>
    </location>
</feature>
<proteinExistence type="predicted"/>
<reference evidence="2" key="1">
    <citation type="journal article" date="2022" name="J. Anim. Sci.">
        <title>Whole genome sequence analyses-based assessment of virulence potential and antimicrobial susceptibilities and resistance of Enterococcus faecium strains isolated from commercial swine and cattle probiotic products.</title>
        <authorList>
            <person name="Shridhar P.B."/>
            <person name="Amachawadi R.G."/>
            <person name="Tokach M."/>
            <person name="Patel I."/>
            <person name="Gangiredla J."/>
            <person name="Mammel M."/>
            <person name="Nagaraja T.G."/>
        </authorList>
    </citation>
    <scope>NUCLEOTIDE SEQUENCE</scope>
    <source>
        <strain evidence="2">EF215</strain>
    </source>
</reference>
<protein>
    <submittedName>
        <fullName evidence="2">HTH domain-containing protein</fullName>
    </submittedName>
</protein>
<dbReference type="Gene3D" id="1.10.10.10">
    <property type="entry name" value="Winged helix-like DNA-binding domain superfamily/Winged helix DNA-binding domain"/>
    <property type="match status" value="1"/>
</dbReference>
<evidence type="ECO:0000259" key="1">
    <source>
        <dbReference type="Pfam" id="PF08279"/>
    </source>
</evidence>
<evidence type="ECO:0000313" key="3">
    <source>
        <dbReference type="Proteomes" id="UP001139644"/>
    </source>
</evidence>
<accession>A0A9X1GG01</accession>
<evidence type="ECO:0000313" key="2">
    <source>
        <dbReference type="EMBL" id="MBX4224260.1"/>
    </source>
</evidence>